<proteinExistence type="inferred from homology"/>
<dbReference type="EMBL" id="PFSJ01000010">
    <property type="protein sequence ID" value="PJC23843.1"/>
    <property type="molecule type" value="Genomic_DNA"/>
</dbReference>
<dbReference type="PROSITE" id="PS00745">
    <property type="entry name" value="RF_PROK_I"/>
    <property type="match status" value="1"/>
</dbReference>
<reference evidence="7" key="1">
    <citation type="submission" date="2017-09" db="EMBL/GenBank/DDBJ databases">
        <title>Depth-based differentiation of microbial function through sediment-hosted aquifers and enrichment of novel symbionts in the deep terrestrial subsurface.</title>
        <authorList>
            <person name="Probst A.J."/>
            <person name="Ladd B."/>
            <person name="Jarett J.K."/>
            <person name="Geller-Mcgrath D.E."/>
            <person name="Sieber C.M.K."/>
            <person name="Emerson J.B."/>
            <person name="Anantharaman K."/>
            <person name="Thomas B.C."/>
            <person name="Malmstrom R."/>
            <person name="Stieglmeier M."/>
            <person name="Klingl A."/>
            <person name="Woyke T."/>
            <person name="Ryan C.M."/>
            <person name="Banfield J.F."/>
        </authorList>
    </citation>
    <scope>NUCLEOTIDE SEQUENCE [LARGE SCALE GENOMIC DNA]</scope>
</reference>
<protein>
    <submittedName>
        <fullName evidence="6">Peptide chain release factor 1</fullName>
    </submittedName>
</protein>
<sequence>MDNSYIQTQIQELENKIHELDLLIKSTGDKTIKSMALEEIQKLSEQKEALSKPLKDTEAEIQSGDCIMEIRAGAGGNEAGLFASDLYNIYRRFSEKMKWKVSELSKNEGGIGNIKEIVFEVKSEDSNASKSKNTPYQLLRNESGTHRVQRVPSTESSGRIHTSTATIAVLPIVEKAEITIKPEDLRIDTFRASGAGGQHVNKTESAIRITHIPTGIVVQCQDERSQHKNKERAMSALQSKLSQMIHDQNAKSIDDIRSNQVGSAERSEKIRTYNFPQDRVTDHRIKKSWHNLEKILIGEIMPILSSLRDLKDEQTE</sequence>
<keyword evidence="2" id="KW-0488">Methylation</keyword>
<dbReference type="SMART" id="SM00937">
    <property type="entry name" value="PCRF"/>
    <property type="match status" value="1"/>
</dbReference>
<dbReference type="AlphaFoldDB" id="A0A2M8EM78"/>
<name>A0A2M8EM78_UNCKA</name>
<gene>
    <name evidence="6" type="ORF">CO058_01535</name>
</gene>
<evidence type="ECO:0000259" key="5">
    <source>
        <dbReference type="PROSITE" id="PS00745"/>
    </source>
</evidence>
<dbReference type="PANTHER" id="PTHR43804:SF7">
    <property type="entry name" value="LD18447P"/>
    <property type="match status" value="1"/>
</dbReference>
<keyword evidence="3" id="KW-0648">Protein biosynthesis</keyword>
<evidence type="ECO:0000313" key="7">
    <source>
        <dbReference type="Proteomes" id="UP000229756"/>
    </source>
</evidence>
<dbReference type="Gene3D" id="3.30.160.20">
    <property type="match status" value="1"/>
</dbReference>
<dbReference type="GO" id="GO:0003747">
    <property type="term" value="F:translation release factor activity"/>
    <property type="evidence" value="ECO:0007669"/>
    <property type="project" value="InterPro"/>
</dbReference>
<organism evidence="6 7">
    <name type="scientific">candidate division WWE3 bacterium CG_4_9_14_0_2_um_filter_35_11</name>
    <dbReference type="NCBI Taxonomy" id="1975077"/>
    <lineage>
        <taxon>Bacteria</taxon>
        <taxon>Katanobacteria</taxon>
    </lineage>
</organism>
<evidence type="ECO:0000313" key="6">
    <source>
        <dbReference type="EMBL" id="PJC23843.1"/>
    </source>
</evidence>
<dbReference type="Gene3D" id="3.30.70.1660">
    <property type="match status" value="2"/>
</dbReference>
<dbReference type="InterPro" id="IPR005139">
    <property type="entry name" value="PCRF"/>
</dbReference>
<feature type="domain" description="Prokaryotic-type class I peptide chain release factors" evidence="5">
    <location>
        <begin position="191"/>
        <end position="207"/>
    </location>
</feature>
<dbReference type="PANTHER" id="PTHR43804">
    <property type="entry name" value="LD18447P"/>
    <property type="match status" value="1"/>
</dbReference>
<comment type="similarity">
    <text evidence="1">Belongs to the prokaryotic/mitochondrial release factor family.</text>
</comment>
<keyword evidence="4" id="KW-0175">Coiled coil</keyword>
<comment type="caution">
    <text evidence="6">The sequence shown here is derived from an EMBL/GenBank/DDBJ whole genome shotgun (WGS) entry which is preliminary data.</text>
</comment>
<dbReference type="Pfam" id="PF00472">
    <property type="entry name" value="RF-1"/>
    <property type="match status" value="1"/>
</dbReference>
<evidence type="ECO:0000256" key="3">
    <source>
        <dbReference type="ARBA" id="ARBA00022917"/>
    </source>
</evidence>
<evidence type="ECO:0000256" key="4">
    <source>
        <dbReference type="SAM" id="Coils"/>
    </source>
</evidence>
<dbReference type="Pfam" id="PF03462">
    <property type="entry name" value="PCRF"/>
    <property type="match status" value="1"/>
</dbReference>
<dbReference type="InterPro" id="IPR000352">
    <property type="entry name" value="Pep_chain_release_fac_I"/>
</dbReference>
<dbReference type="Proteomes" id="UP000229756">
    <property type="component" value="Unassembled WGS sequence"/>
</dbReference>
<dbReference type="FunFam" id="3.30.160.20:FF:000004">
    <property type="entry name" value="Peptide chain release factor 1"/>
    <property type="match status" value="1"/>
</dbReference>
<evidence type="ECO:0000256" key="2">
    <source>
        <dbReference type="ARBA" id="ARBA00022481"/>
    </source>
</evidence>
<dbReference type="InterPro" id="IPR045853">
    <property type="entry name" value="Pep_chain_release_fac_I_sf"/>
</dbReference>
<evidence type="ECO:0000256" key="1">
    <source>
        <dbReference type="ARBA" id="ARBA00010835"/>
    </source>
</evidence>
<feature type="coiled-coil region" evidence="4">
    <location>
        <begin position="10"/>
        <end position="60"/>
    </location>
</feature>
<accession>A0A2M8EM78</accession>
<dbReference type="SUPFAM" id="SSF75620">
    <property type="entry name" value="Release factor"/>
    <property type="match status" value="1"/>
</dbReference>
<dbReference type="InterPro" id="IPR050057">
    <property type="entry name" value="Prokaryotic/Mito_RF"/>
</dbReference>
<dbReference type="GO" id="GO:0005737">
    <property type="term" value="C:cytoplasm"/>
    <property type="evidence" value="ECO:0007669"/>
    <property type="project" value="UniProtKB-ARBA"/>
</dbReference>